<dbReference type="OrthoDB" id="5326346at2759"/>
<gene>
    <name evidence="2" type="ORF">EDB81DRAFT_778430</name>
</gene>
<keyword evidence="3" id="KW-1185">Reference proteome</keyword>
<dbReference type="Proteomes" id="UP000738349">
    <property type="component" value="Unassembled WGS sequence"/>
</dbReference>
<accession>A0A9P9FRU2</accession>
<comment type="caution">
    <text evidence="2">The sequence shown here is derived from an EMBL/GenBank/DDBJ whole genome shotgun (WGS) entry which is preliminary data.</text>
</comment>
<evidence type="ECO:0000256" key="1">
    <source>
        <dbReference type="SAM" id="MobiDB-lite"/>
    </source>
</evidence>
<dbReference type="EMBL" id="JAGMUV010000002">
    <property type="protein sequence ID" value="KAH7171419.1"/>
    <property type="molecule type" value="Genomic_DNA"/>
</dbReference>
<dbReference type="AlphaFoldDB" id="A0A9P9FRU2"/>
<feature type="compositionally biased region" description="Basic and acidic residues" evidence="1">
    <location>
        <begin position="29"/>
        <end position="48"/>
    </location>
</feature>
<evidence type="ECO:0008006" key="4">
    <source>
        <dbReference type="Google" id="ProtNLM"/>
    </source>
</evidence>
<evidence type="ECO:0000313" key="3">
    <source>
        <dbReference type="Proteomes" id="UP000738349"/>
    </source>
</evidence>
<protein>
    <recommendedName>
        <fullName evidence="4">BTB domain-containing protein</fullName>
    </recommendedName>
</protein>
<feature type="compositionally biased region" description="Basic and acidic residues" evidence="1">
    <location>
        <begin position="307"/>
        <end position="316"/>
    </location>
</feature>
<evidence type="ECO:0000313" key="2">
    <source>
        <dbReference type="EMBL" id="KAH7171419.1"/>
    </source>
</evidence>
<name>A0A9P9FRU2_9HYPO</name>
<dbReference type="InterPro" id="IPR011333">
    <property type="entry name" value="SKP1/BTB/POZ_sf"/>
</dbReference>
<sequence>MAITTVVIDPQGDTLIVLPHATEPDDADISPKTEDDPLDTDGHDPKEHAPCLKQDADATHFKVSKKHLALASPRAQAMFAGGFQESIPKEDGFCHWNFEPIFDPEAFEIIMNIIHGKSRSLPLKIEFEMLACIATVVDDLQCHEAVWFVAKKWLNDIRKRIPSVICKDLASWILISYVFDEPKIFTASTQSAILRSDGPMPTFDLPIRPHIIDEIDRYRQEDLESLINHVHDLISRLCRKEIGCDYGCRSIMLGALLQGLSSGMMYSPRPSKPFLGLSVHSTLETLRSIESPDYFCADESHNRPRESWQYSEDRYSDGPSTFKTRKPGSTIEGNNKVSGIPRQLVYHSCSLKELLEPEVNNISRQGVGLSLEEYINL</sequence>
<organism evidence="2 3">
    <name type="scientific">Dactylonectria macrodidyma</name>
    <dbReference type="NCBI Taxonomy" id="307937"/>
    <lineage>
        <taxon>Eukaryota</taxon>
        <taxon>Fungi</taxon>
        <taxon>Dikarya</taxon>
        <taxon>Ascomycota</taxon>
        <taxon>Pezizomycotina</taxon>
        <taxon>Sordariomycetes</taxon>
        <taxon>Hypocreomycetidae</taxon>
        <taxon>Hypocreales</taxon>
        <taxon>Nectriaceae</taxon>
        <taxon>Dactylonectria</taxon>
    </lineage>
</organism>
<dbReference type="Gene3D" id="3.30.710.10">
    <property type="entry name" value="Potassium Channel Kv1.1, Chain A"/>
    <property type="match status" value="1"/>
</dbReference>
<feature type="region of interest" description="Disordered" evidence="1">
    <location>
        <begin position="307"/>
        <end position="334"/>
    </location>
</feature>
<feature type="region of interest" description="Disordered" evidence="1">
    <location>
        <begin position="20"/>
        <end position="48"/>
    </location>
</feature>
<proteinExistence type="predicted"/>
<reference evidence="2" key="1">
    <citation type="journal article" date="2021" name="Nat. Commun.">
        <title>Genetic determinants of endophytism in the Arabidopsis root mycobiome.</title>
        <authorList>
            <person name="Mesny F."/>
            <person name="Miyauchi S."/>
            <person name="Thiergart T."/>
            <person name="Pickel B."/>
            <person name="Atanasova L."/>
            <person name="Karlsson M."/>
            <person name="Huettel B."/>
            <person name="Barry K.W."/>
            <person name="Haridas S."/>
            <person name="Chen C."/>
            <person name="Bauer D."/>
            <person name="Andreopoulos W."/>
            <person name="Pangilinan J."/>
            <person name="LaButti K."/>
            <person name="Riley R."/>
            <person name="Lipzen A."/>
            <person name="Clum A."/>
            <person name="Drula E."/>
            <person name="Henrissat B."/>
            <person name="Kohler A."/>
            <person name="Grigoriev I.V."/>
            <person name="Martin F.M."/>
            <person name="Hacquard S."/>
        </authorList>
    </citation>
    <scope>NUCLEOTIDE SEQUENCE</scope>
    <source>
        <strain evidence="2">MPI-CAGE-AT-0147</strain>
    </source>
</reference>